<comment type="subcellular location">
    <subcellularLocation>
        <location evidence="1">Membrane</location>
        <topology evidence="1">Multi-pass membrane protein</topology>
    </subcellularLocation>
</comment>
<keyword evidence="5 6" id="KW-0472">Membrane</keyword>
<keyword evidence="9" id="KW-1185">Reference proteome</keyword>
<feature type="domain" description="GtrA/DPMS transmembrane" evidence="7">
    <location>
        <begin position="24"/>
        <end position="134"/>
    </location>
</feature>
<evidence type="ECO:0000259" key="7">
    <source>
        <dbReference type="Pfam" id="PF04138"/>
    </source>
</evidence>
<keyword evidence="3 6" id="KW-0812">Transmembrane</keyword>
<sequence length="136" mass="15373">MTYNVKMISDLVGIFRNHVVLIIYCIVGLASALIDVVGLKLFSEYVGLSDVYAVTIAYIMGMLFNYTAHSVLTFKTKMSRNCFVKYLIVVALNYFLALLIVILLKTFGLTLILSKILSLPVIFLSGFILSKRWIYK</sequence>
<accession>A0ABW7ISP3</accession>
<evidence type="ECO:0000313" key="9">
    <source>
        <dbReference type="Proteomes" id="UP001607151"/>
    </source>
</evidence>
<dbReference type="InterPro" id="IPR007267">
    <property type="entry name" value="GtrA_DPMS_TM"/>
</dbReference>
<evidence type="ECO:0000313" key="8">
    <source>
        <dbReference type="EMBL" id="MFH0264228.1"/>
    </source>
</evidence>
<dbReference type="InterPro" id="IPR051401">
    <property type="entry name" value="GtrA_CellWall_Glycosyl"/>
</dbReference>
<organism evidence="8 9">
    <name type="scientific">Vibrio rumoiensis</name>
    <dbReference type="NCBI Taxonomy" id="76258"/>
    <lineage>
        <taxon>Bacteria</taxon>
        <taxon>Pseudomonadati</taxon>
        <taxon>Pseudomonadota</taxon>
        <taxon>Gammaproteobacteria</taxon>
        <taxon>Vibrionales</taxon>
        <taxon>Vibrionaceae</taxon>
        <taxon>Vibrio</taxon>
    </lineage>
</organism>
<comment type="caution">
    <text evidence="8">The sequence shown here is derived from an EMBL/GenBank/DDBJ whole genome shotgun (WGS) entry which is preliminary data.</text>
</comment>
<feature type="transmembrane region" description="Helical" evidence="6">
    <location>
        <begin position="110"/>
        <end position="129"/>
    </location>
</feature>
<dbReference type="RefSeq" id="WP_394607148.1">
    <property type="nucleotide sequence ID" value="NZ_JBIHSN010000002.1"/>
</dbReference>
<evidence type="ECO:0000256" key="5">
    <source>
        <dbReference type="ARBA" id="ARBA00023136"/>
    </source>
</evidence>
<dbReference type="PANTHER" id="PTHR38459:SF5">
    <property type="entry name" value="CELL WALL TEICHOIC ACID GLYCOSYLATION PROTEIN GTCA"/>
    <property type="match status" value="1"/>
</dbReference>
<dbReference type="PANTHER" id="PTHR38459">
    <property type="entry name" value="PROPHAGE BACTOPRENOL-LINKED GLUCOSE TRANSLOCASE HOMOLOG"/>
    <property type="match status" value="1"/>
</dbReference>
<protein>
    <submittedName>
        <fullName evidence="8">GtrA family protein</fullName>
    </submittedName>
</protein>
<keyword evidence="4 6" id="KW-1133">Transmembrane helix</keyword>
<evidence type="ECO:0000256" key="4">
    <source>
        <dbReference type="ARBA" id="ARBA00022989"/>
    </source>
</evidence>
<dbReference type="Proteomes" id="UP001607151">
    <property type="component" value="Unassembled WGS sequence"/>
</dbReference>
<evidence type="ECO:0000256" key="1">
    <source>
        <dbReference type="ARBA" id="ARBA00004141"/>
    </source>
</evidence>
<reference evidence="8 9" key="1">
    <citation type="submission" date="2024-10" db="EMBL/GenBank/DDBJ databases">
        <authorList>
            <person name="Yibar A."/>
            <person name="Saticioglu I.B."/>
            <person name="Duman M."/>
            <person name="Ajmi N."/>
            <person name="Gurler F."/>
            <person name="Ay H."/>
            <person name="Onuk E."/>
            <person name="Guler S."/>
            <person name="Romalde J.L."/>
        </authorList>
    </citation>
    <scope>NUCLEOTIDE SEQUENCE [LARGE SCALE GENOMIC DNA]</scope>
    <source>
        <strain evidence="8 9">14-MA-B</strain>
    </source>
</reference>
<evidence type="ECO:0000256" key="6">
    <source>
        <dbReference type="SAM" id="Phobius"/>
    </source>
</evidence>
<comment type="similarity">
    <text evidence="2">Belongs to the GtrA family.</text>
</comment>
<feature type="transmembrane region" description="Helical" evidence="6">
    <location>
        <begin position="21"/>
        <end position="39"/>
    </location>
</feature>
<gene>
    <name evidence="8" type="ORF">ACGRQ9_01550</name>
</gene>
<proteinExistence type="inferred from homology"/>
<dbReference type="Pfam" id="PF04138">
    <property type="entry name" value="GtrA_DPMS_TM"/>
    <property type="match status" value="1"/>
</dbReference>
<name>A0ABW7ISP3_9VIBR</name>
<evidence type="ECO:0000256" key="3">
    <source>
        <dbReference type="ARBA" id="ARBA00022692"/>
    </source>
</evidence>
<dbReference type="EMBL" id="JBIHSN010000002">
    <property type="protein sequence ID" value="MFH0264228.1"/>
    <property type="molecule type" value="Genomic_DNA"/>
</dbReference>
<feature type="transmembrane region" description="Helical" evidence="6">
    <location>
        <begin position="51"/>
        <end position="74"/>
    </location>
</feature>
<evidence type="ECO:0000256" key="2">
    <source>
        <dbReference type="ARBA" id="ARBA00009399"/>
    </source>
</evidence>
<feature type="transmembrane region" description="Helical" evidence="6">
    <location>
        <begin position="86"/>
        <end position="104"/>
    </location>
</feature>